<organism evidence="2 3">
    <name type="scientific">Thalassolituus oleivorans MIL-1</name>
    <dbReference type="NCBI Taxonomy" id="1298593"/>
    <lineage>
        <taxon>Bacteria</taxon>
        <taxon>Pseudomonadati</taxon>
        <taxon>Pseudomonadota</taxon>
        <taxon>Gammaproteobacteria</taxon>
        <taxon>Oceanospirillales</taxon>
        <taxon>Oceanospirillaceae</taxon>
        <taxon>Thalassolituus</taxon>
    </lineage>
</organism>
<proteinExistence type="predicted"/>
<dbReference type="HOGENOM" id="CLU_2738696_0_0_6"/>
<accession>M5DN79</accession>
<evidence type="ECO:0000256" key="1">
    <source>
        <dbReference type="SAM" id="Coils"/>
    </source>
</evidence>
<dbReference type="GeneID" id="79175454"/>
<protein>
    <submittedName>
        <fullName evidence="2">Uncharacterized protein</fullName>
    </submittedName>
</protein>
<dbReference type="KEGG" id="tol:TOL_0464"/>
<dbReference type="AlphaFoldDB" id="M5DN79"/>
<feature type="coiled-coil region" evidence="1">
    <location>
        <begin position="38"/>
        <end position="65"/>
    </location>
</feature>
<evidence type="ECO:0000313" key="3">
    <source>
        <dbReference type="Proteomes" id="UP000011866"/>
    </source>
</evidence>
<evidence type="ECO:0000313" key="2">
    <source>
        <dbReference type="EMBL" id="CCU70903.1"/>
    </source>
</evidence>
<dbReference type="RefSeq" id="WP_015485643.1">
    <property type="nucleotide sequence ID" value="NC_020888.1"/>
</dbReference>
<name>M5DN79_9GAMM</name>
<keyword evidence="3" id="KW-1185">Reference proteome</keyword>
<dbReference type="Proteomes" id="UP000011866">
    <property type="component" value="Chromosome"/>
</dbReference>
<dbReference type="EMBL" id="HF680312">
    <property type="protein sequence ID" value="CCU70903.1"/>
    <property type="molecule type" value="Genomic_DNA"/>
</dbReference>
<gene>
    <name evidence="2" type="ORF">TOL_0464</name>
</gene>
<sequence length="71" mass="8153">MTANKQPNCQVCEDTGIDDRTPNYRACDQCRKGRLLYLNHLRLKAEELQQAVYSTEREITALEKSIPLVEA</sequence>
<reference evidence="2 3" key="1">
    <citation type="journal article" date="2013" name="Genome Announc.">
        <title>Genome Sequence of Thalassolituus oleivorans MIL-1 (DSM 14913T).</title>
        <authorList>
            <person name="Golyshin P.N."/>
            <person name="Werner J."/>
            <person name="Chernikova T.N."/>
            <person name="Tran H."/>
            <person name="Ferrer M."/>
            <person name="Yakimov M.M."/>
            <person name="Teeling H."/>
            <person name="Golyshina O.V."/>
        </authorList>
    </citation>
    <scope>NUCLEOTIDE SEQUENCE [LARGE SCALE GENOMIC DNA]</scope>
    <source>
        <strain evidence="2 3">MIL-1</strain>
    </source>
</reference>
<keyword evidence="1" id="KW-0175">Coiled coil</keyword>